<evidence type="ECO:0000313" key="1">
    <source>
        <dbReference type="EnsemblPlants" id="HORVU.MOREX.r3.5HG0522060.1.CDS1"/>
    </source>
</evidence>
<evidence type="ECO:0000313" key="2">
    <source>
        <dbReference type="Proteomes" id="UP000011116"/>
    </source>
</evidence>
<dbReference type="PANTHER" id="PTHR33207">
    <property type="entry name" value="F-BOX DOMAIN CONTAINING PROTEIN-RELATED"/>
    <property type="match status" value="1"/>
</dbReference>
<reference evidence="1" key="3">
    <citation type="submission" date="2022-01" db="UniProtKB">
        <authorList>
            <consortium name="EnsemblPlants"/>
        </authorList>
    </citation>
    <scope>IDENTIFICATION</scope>
    <source>
        <strain evidence="1">subsp. vulgare</strain>
    </source>
</reference>
<reference evidence="1" key="2">
    <citation type="submission" date="2020-10" db="EMBL/GenBank/DDBJ databases">
        <authorList>
            <person name="Scholz U."/>
            <person name="Mascher M."/>
            <person name="Fiebig A."/>
        </authorList>
    </citation>
    <scope>NUCLEOTIDE SEQUENCE [LARGE SCALE GENOMIC DNA]</scope>
    <source>
        <strain evidence="1">cv. Morex</strain>
    </source>
</reference>
<protein>
    <recommendedName>
        <fullName evidence="3">F-box domain-containing protein</fullName>
    </recommendedName>
</protein>
<dbReference type="SUPFAM" id="SSF81383">
    <property type="entry name" value="F-box domain"/>
    <property type="match status" value="1"/>
</dbReference>
<dbReference type="InterPro" id="IPR036047">
    <property type="entry name" value="F-box-like_dom_sf"/>
</dbReference>
<accession>A0A8I6XTW6</accession>
<dbReference type="Proteomes" id="UP000011116">
    <property type="component" value="Chromosome 5H"/>
</dbReference>
<organism evidence="1 2">
    <name type="scientific">Hordeum vulgare subsp. vulgare</name>
    <name type="common">Domesticated barley</name>
    <dbReference type="NCBI Taxonomy" id="112509"/>
    <lineage>
        <taxon>Eukaryota</taxon>
        <taxon>Viridiplantae</taxon>
        <taxon>Streptophyta</taxon>
        <taxon>Embryophyta</taxon>
        <taxon>Tracheophyta</taxon>
        <taxon>Spermatophyta</taxon>
        <taxon>Magnoliopsida</taxon>
        <taxon>Liliopsida</taxon>
        <taxon>Poales</taxon>
        <taxon>Poaceae</taxon>
        <taxon>BOP clade</taxon>
        <taxon>Pooideae</taxon>
        <taxon>Triticodae</taxon>
        <taxon>Triticeae</taxon>
        <taxon>Hordeinae</taxon>
        <taxon>Hordeum</taxon>
    </lineage>
</organism>
<dbReference type="AlphaFoldDB" id="A0A8I6XTW6"/>
<evidence type="ECO:0008006" key="3">
    <source>
        <dbReference type="Google" id="ProtNLM"/>
    </source>
</evidence>
<name>A0A8I6XTW6_HORVV</name>
<gene>
    <name evidence="1" type="primary">LOC123452837</name>
</gene>
<reference evidence="2" key="1">
    <citation type="journal article" date="2012" name="Nature">
        <title>A physical, genetic and functional sequence assembly of the barley genome.</title>
        <authorList>
            <consortium name="The International Barley Genome Sequencing Consortium"/>
            <person name="Mayer K.F."/>
            <person name="Waugh R."/>
            <person name="Brown J.W."/>
            <person name="Schulman A."/>
            <person name="Langridge P."/>
            <person name="Platzer M."/>
            <person name="Fincher G.B."/>
            <person name="Muehlbauer G.J."/>
            <person name="Sato K."/>
            <person name="Close T.J."/>
            <person name="Wise R.P."/>
            <person name="Stein N."/>
        </authorList>
    </citation>
    <scope>NUCLEOTIDE SEQUENCE [LARGE SCALE GENOMIC DNA]</scope>
    <source>
        <strain evidence="2">cv. Morex</strain>
    </source>
</reference>
<dbReference type="Gramene" id="HORVU.MOREX.r2.5HG0433930.1">
    <property type="protein sequence ID" value="HORVU.MOREX.r2.5HG0433930.1.CDS.1"/>
    <property type="gene ID" value="HORVU.MOREX.r2.5HG0433930"/>
</dbReference>
<proteinExistence type="predicted"/>
<dbReference type="Gramene" id="HORVU.MOREX.r3.5HG0522060.1">
    <property type="protein sequence ID" value="HORVU.MOREX.r3.5HG0522060.1.CDS1"/>
    <property type="gene ID" value="HORVU.MOREX.r3.5HG0522060"/>
</dbReference>
<dbReference type="EnsemblPlants" id="HORVU.MOREX.r3.5HG0522060.1">
    <property type="protein sequence ID" value="HORVU.MOREX.r3.5HG0522060.1.CDS1"/>
    <property type="gene ID" value="HORVU.MOREX.r3.5HG0522060"/>
</dbReference>
<sequence>MASSEPPPPSKMKSAPAAPTTIRGLGDDLLREVFLRLPSLPSLVRAALTCPAFLRAVRSSPAFRRRFLERHPAPLLGIFLDIYKPAMPAFVPVRRRSDPDHAAAIHGADVFLARLPDDEDAGEDDGPGWSMTSCRDGYVVLVNRSTKRAAVYDPLTRGLHLLRAPPVEICEEDAGKTKFEYHVVAPDKDRRSFRVLCISRKMDEEWWGHQVQVAVFSPASREWEIFPKAGSLQNWAIGNGKLVDGSVYWTSGRGSGQFHVLNTGTLQFSEIDLPPERNVWGSALPPEPNVWGSPERNVWGSALPPEPNVWRLPEPNVWGSSEPNVWGSSEPNVWGSSEPNVWGSHGGWGSALPAFKVGETSGGKPCLAREAELTLEVWVWRAAAADDNVDRWMPHTTFPMPDAIGKLELQTADEGWRSPIQVVTIISGTVYLSFNQRSFGTKDTTWLLSFCIETEELKKVCPITCSIDESYYPYVMAWPPVLVGCKVNSELQGV</sequence>
<keyword evidence="2" id="KW-1185">Reference proteome</keyword>